<name>A0A0A9BIF9_ARUDO</name>
<reference evidence="1" key="2">
    <citation type="journal article" date="2015" name="Data Brief">
        <title>Shoot transcriptome of the giant reed, Arundo donax.</title>
        <authorList>
            <person name="Barrero R.A."/>
            <person name="Guerrero F.D."/>
            <person name="Moolhuijzen P."/>
            <person name="Goolsby J.A."/>
            <person name="Tidwell J."/>
            <person name="Bellgard S.E."/>
            <person name="Bellgard M.I."/>
        </authorList>
    </citation>
    <scope>NUCLEOTIDE SEQUENCE</scope>
    <source>
        <tissue evidence="1">Shoot tissue taken approximately 20 cm above the soil surface</tissue>
    </source>
</reference>
<reference evidence="1" key="1">
    <citation type="submission" date="2014-09" db="EMBL/GenBank/DDBJ databases">
        <authorList>
            <person name="Magalhaes I.L.F."/>
            <person name="Oliveira U."/>
            <person name="Santos F.R."/>
            <person name="Vidigal T.H.D.A."/>
            <person name="Brescovit A.D."/>
            <person name="Santos A.J."/>
        </authorList>
    </citation>
    <scope>NUCLEOTIDE SEQUENCE</scope>
    <source>
        <tissue evidence="1">Shoot tissue taken approximately 20 cm above the soil surface</tissue>
    </source>
</reference>
<evidence type="ECO:0000313" key="1">
    <source>
        <dbReference type="EMBL" id="JAD61948.1"/>
    </source>
</evidence>
<sequence>MFHQNIFLVTDNTLLSIFSSK</sequence>
<organism evidence="1">
    <name type="scientific">Arundo donax</name>
    <name type="common">Giant reed</name>
    <name type="synonym">Donax arundinaceus</name>
    <dbReference type="NCBI Taxonomy" id="35708"/>
    <lineage>
        <taxon>Eukaryota</taxon>
        <taxon>Viridiplantae</taxon>
        <taxon>Streptophyta</taxon>
        <taxon>Embryophyta</taxon>
        <taxon>Tracheophyta</taxon>
        <taxon>Spermatophyta</taxon>
        <taxon>Magnoliopsida</taxon>
        <taxon>Liliopsida</taxon>
        <taxon>Poales</taxon>
        <taxon>Poaceae</taxon>
        <taxon>PACMAD clade</taxon>
        <taxon>Arundinoideae</taxon>
        <taxon>Arundineae</taxon>
        <taxon>Arundo</taxon>
    </lineage>
</organism>
<accession>A0A0A9BIF9</accession>
<dbReference type="AlphaFoldDB" id="A0A0A9BIF9"/>
<protein>
    <submittedName>
        <fullName evidence="1">Uncharacterized protein</fullName>
    </submittedName>
</protein>
<dbReference type="EMBL" id="GBRH01235947">
    <property type="protein sequence ID" value="JAD61948.1"/>
    <property type="molecule type" value="Transcribed_RNA"/>
</dbReference>
<proteinExistence type="predicted"/>